<name>A0ABD2P6T2_9CUCU</name>
<evidence type="ECO:0000313" key="3">
    <source>
        <dbReference type="Proteomes" id="UP001516400"/>
    </source>
</evidence>
<dbReference type="AlphaFoldDB" id="A0ABD2P6T2"/>
<reference evidence="2 3" key="1">
    <citation type="journal article" date="2021" name="BMC Biol.">
        <title>Horizontally acquired antibacterial genes associated with adaptive radiation of ladybird beetles.</title>
        <authorList>
            <person name="Li H.S."/>
            <person name="Tang X.F."/>
            <person name="Huang Y.H."/>
            <person name="Xu Z.Y."/>
            <person name="Chen M.L."/>
            <person name="Du X.Y."/>
            <person name="Qiu B.Y."/>
            <person name="Chen P.T."/>
            <person name="Zhang W."/>
            <person name="Slipinski A."/>
            <person name="Escalona H.E."/>
            <person name="Waterhouse R.M."/>
            <person name="Zwick A."/>
            <person name="Pang H."/>
        </authorList>
    </citation>
    <scope>NUCLEOTIDE SEQUENCE [LARGE SCALE GENOMIC DNA]</scope>
    <source>
        <strain evidence="2">SYSU2018</strain>
    </source>
</reference>
<sequence>MARLGWGSANIALSRGEPLKSHIDVTLSSNTLLRKIRNWQIEHKNPFTDHGHISFDLEQRGQQDRKLILPKNFNTQKFRLLLEHASTEEIRGAYTKVLEALKEATSEEPHKTQPYWWTNEISQYRQQYVELRRKYTRDMTNNKGMIGQTSDQMKEARKKWKRRSTLQKRNVERTSPR</sequence>
<protein>
    <submittedName>
        <fullName evidence="2">Uncharacterized protein</fullName>
    </submittedName>
</protein>
<feature type="compositionally biased region" description="Basic residues" evidence="1">
    <location>
        <begin position="156"/>
        <end position="166"/>
    </location>
</feature>
<feature type="compositionally biased region" description="Polar residues" evidence="1">
    <location>
        <begin position="141"/>
        <end position="151"/>
    </location>
</feature>
<proteinExistence type="predicted"/>
<comment type="caution">
    <text evidence="2">The sequence shown here is derived from an EMBL/GenBank/DDBJ whole genome shotgun (WGS) entry which is preliminary data.</text>
</comment>
<evidence type="ECO:0000313" key="2">
    <source>
        <dbReference type="EMBL" id="KAL3286590.1"/>
    </source>
</evidence>
<accession>A0ABD2P6T2</accession>
<gene>
    <name evidence="2" type="ORF">HHI36_001091</name>
</gene>
<keyword evidence="3" id="KW-1185">Reference proteome</keyword>
<dbReference type="EMBL" id="JABFTP020000185">
    <property type="protein sequence ID" value="KAL3286590.1"/>
    <property type="molecule type" value="Genomic_DNA"/>
</dbReference>
<feature type="region of interest" description="Disordered" evidence="1">
    <location>
        <begin position="141"/>
        <end position="177"/>
    </location>
</feature>
<evidence type="ECO:0000256" key="1">
    <source>
        <dbReference type="SAM" id="MobiDB-lite"/>
    </source>
</evidence>
<organism evidence="2 3">
    <name type="scientific">Cryptolaemus montrouzieri</name>
    <dbReference type="NCBI Taxonomy" id="559131"/>
    <lineage>
        <taxon>Eukaryota</taxon>
        <taxon>Metazoa</taxon>
        <taxon>Ecdysozoa</taxon>
        <taxon>Arthropoda</taxon>
        <taxon>Hexapoda</taxon>
        <taxon>Insecta</taxon>
        <taxon>Pterygota</taxon>
        <taxon>Neoptera</taxon>
        <taxon>Endopterygota</taxon>
        <taxon>Coleoptera</taxon>
        <taxon>Polyphaga</taxon>
        <taxon>Cucujiformia</taxon>
        <taxon>Coccinelloidea</taxon>
        <taxon>Coccinellidae</taxon>
        <taxon>Scymninae</taxon>
        <taxon>Scymnini</taxon>
        <taxon>Cryptolaemus</taxon>
    </lineage>
</organism>
<dbReference type="Proteomes" id="UP001516400">
    <property type="component" value="Unassembled WGS sequence"/>
</dbReference>